<organism evidence="1 2">
    <name type="scientific">Strigamia maritima</name>
    <name type="common">European centipede</name>
    <name type="synonym">Geophilus maritimus</name>
    <dbReference type="NCBI Taxonomy" id="126957"/>
    <lineage>
        <taxon>Eukaryota</taxon>
        <taxon>Metazoa</taxon>
        <taxon>Ecdysozoa</taxon>
        <taxon>Arthropoda</taxon>
        <taxon>Myriapoda</taxon>
        <taxon>Chilopoda</taxon>
        <taxon>Pleurostigmophora</taxon>
        <taxon>Geophilomorpha</taxon>
        <taxon>Linotaeniidae</taxon>
        <taxon>Strigamia</taxon>
    </lineage>
</organism>
<dbReference type="EnsemblMetazoa" id="SMAR013713-RA">
    <property type="protein sequence ID" value="SMAR013713-PA"/>
    <property type="gene ID" value="SMAR013713"/>
</dbReference>
<dbReference type="AlphaFoldDB" id="T1JIN2"/>
<reference evidence="2" key="1">
    <citation type="submission" date="2011-05" db="EMBL/GenBank/DDBJ databases">
        <authorList>
            <person name="Richards S.R."/>
            <person name="Qu J."/>
            <person name="Jiang H."/>
            <person name="Jhangiani S.N."/>
            <person name="Agravi P."/>
            <person name="Goodspeed R."/>
            <person name="Gross S."/>
            <person name="Mandapat C."/>
            <person name="Jackson L."/>
            <person name="Mathew T."/>
            <person name="Pu L."/>
            <person name="Thornton R."/>
            <person name="Saada N."/>
            <person name="Wilczek-Boney K.B."/>
            <person name="Lee S."/>
            <person name="Kovar C."/>
            <person name="Wu Y."/>
            <person name="Scherer S.E."/>
            <person name="Worley K.C."/>
            <person name="Muzny D.M."/>
            <person name="Gibbs R."/>
        </authorList>
    </citation>
    <scope>NUCLEOTIDE SEQUENCE</scope>
    <source>
        <strain evidence="2">Brora</strain>
    </source>
</reference>
<keyword evidence="2" id="KW-1185">Reference proteome</keyword>
<sequence length="215" mass="24109">MTLPKVSTGITSPINTFFSITHFINGVRLNLLKLEVRSSGRVVSREMTEGSSSESATEAPLLTSYRSMFGCAEAEHESVVDESVALQHELRNFISELCVFFSRPEYTLRLQRVFLTGADAHLIFAAPSRHYAACLPFTRRLFGSYYLRIYSLANLRGLLKTGGHQMANANLINSLPHELNELPWKLLLRFGDYAFKSCFSTATRICGVVMIVFEA</sequence>
<dbReference type="Proteomes" id="UP000014500">
    <property type="component" value="Unassembled WGS sequence"/>
</dbReference>
<reference evidence="1" key="2">
    <citation type="submission" date="2015-02" db="UniProtKB">
        <authorList>
            <consortium name="EnsemblMetazoa"/>
        </authorList>
    </citation>
    <scope>IDENTIFICATION</scope>
</reference>
<dbReference type="HOGENOM" id="CLU_1284739_0_0_1"/>
<proteinExistence type="predicted"/>
<dbReference type="EMBL" id="JH432001">
    <property type="status" value="NOT_ANNOTATED_CDS"/>
    <property type="molecule type" value="Genomic_DNA"/>
</dbReference>
<protein>
    <submittedName>
        <fullName evidence="1">Uncharacterized protein</fullName>
    </submittedName>
</protein>
<evidence type="ECO:0000313" key="2">
    <source>
        <dbReference type="Proteomes" id="UP000014500"/>
    </source>
</evidence>
<name>T1JIN2_STRMM</name>
<accession>T1JIN2</accession>
<evidence type="ECO:0000313" key="1">
    <source>
        <dbReference type="EnsemblMetazoa" id="SMAR013713-PA"/>
    </source>
</evidence>